<evidence type="ECO:0000313" key="1">
    <source>
        <dbReference type="EMBL" id="CAD9565952.1"/>
    </source>
</evidence>
<reference evidence="1" key="1">
    <citation type="submission" date="2021-01" db="EMBL/GenBank/DDBJ databases">
        <authorList>
            <person name="Corre E."/>
            <person name="Pelletier E."/>
            <person name="Niang G."/>
            <person name="Scheremetjew M."/>
            <person name="Finn R."/>
            <person name="Kale V."/>
            <person name="Holt S."/>
            <person name="Cochrane G."/>
            <person name="Meng A."/>
            <person name="Brown T."/>
            <person name="Cohen L."/>
        </authorList>
    </citation>
    <scope>NUCLEOTIDE SEQUENCE</scope>
    <source>
        <strain evidence="1">B650</strain>
    </source>
</reference>
<protein>
    <submittedName>
        <fullName evidence="1">Uncharacterized protein</fullName>
    </submittedName>
</protein>
<organism evidence="1">
    <name type="scientific">Leptocylindrus danicus</name>
    <dbReference type="NCBI Taxonomy" id="163516"/>
    <lineage>
        <taxon>Eukaryota</taxon>
        <taxon>Sar</taxon>
        <taxon>Stramenopiles</taxon>
        <taxon>Ochrophyta</taxon>
        <taxon>Bacillariophyta</taxon>
        <taxon>Coscinodiscophyceae</taxon>
        <taxon>Chaetocerotophycidae</taxon>
        <taxon>Leptocylindrales</taxon>
        <taxon>Leptocylindraceae</taxon>
        <taxon>Leptocylindrus</taxon>
    </lineage>
</organism>
<accession>A0A7S2K4C2</accession>
<gene>
    <name evidence="1" type="ORF">LDAN0321_LOCUS5227</name>
</gene>
<dbReference type="Gene3D" id="1.25.40.10">
    <property type="entry name" value="Tetratricopeptide repeat domain"/>
    <property type="match status" value="1"/>
</dbReference>
<proteinExistence type="predicted"/>
<dbReference type="InterPro" id="IPR011990">
    <property type="entry name" value="TPR-like_helical_dom_sf"/>
</dbReference>
<dbReference type="SUPFAM" id="SSF48452">
    <property type="entry name" value="TPR-like"/>
    <property type="match status" value="1"/>
</dbReference>
<dbReference type="AlphaFoldDB" id="A0A7S2K4C2"/>
<dbReference type="EMBL" id="HBGY01008306">
    <property type="protein sequence ID" value="CAD9565952.1"/>
    <property type="molecule type" value="Transcribed_RNA"/>
</dbReference>
<sequence length="247" mass="28610">MAFNAIDTNKTQTTRQSINQAVRQAAKKLIPQPSHESTCKKTMKEHTKMANEFLSKDNFKCALEQYEIVLDAAYNLYNDSKHAEILKIRERIADVHAKEGNYEEALLMYSSLKDGYFKCVNNKKVEEMEQKEVDAMNKVTSGRVKKEKEQLNQLYQLALVNIQICNYRKARGLFLRVLNELRMKSGVTNDQVLLIREHLADLHVLQSESDKATEIYISILVTLSEREEGPNWKMYESVKQKLDDLSE</sequence>
<name>A0A7S2K4C2_9STRA</name>